<dbReference type="Pfam" id="PF20086">
    <property type="entry name" value="DUF6478"/>
    <property type="match status" value="1"/>
</dbReference>
<comment type="caution">
    <text evidence="1">The sequence shown here is derived from an EMBL/GenBank/DDBJ whole genome shotgun (WGS) entry which is preliminary data.</text>
</comment>
<dbReference type="Proteomes" id="UP000027432">
    <property type="component" value="Unassembled WGS sequence"/>
</dbReference>
<accession>A0A074JD00</accession>
<proteinExistence type="predicted"/>
<evidence type="ECO:0000313" key="1">
    <source>
        <dbReference type="EMBL" id="KEO54409.1"/>
    </source>
</evidence>
<sequence>MAVGRGSSFFDRINERRTLRRWQRAAQSLDHLGADGLRSLRGQARNLRNEIDGVLRATQSRLQAAFPDTVALTQPAGSDWAWRPELWRTPVQPVGLAGAQNRAQLGRELTLFHDCTHSEITLRQQRNWASDTIAPYGLRMDVLGFDGSFLSLVIDLPESALRGLQLNHLLRLEMDLALERPLEIFCRLNIKHGPNHEQLVRELPGGGGAQFVEFDLAYTRMNEKRLEKAWVDIIFESPRLNEIELRDVTFARYPRAEI</sequence>
<evidence type="ECO:0000313" key="2">
    <source>
        <dbReference type="Proteomes" id="UP000027432"/>
    </source>
</evidence>
<name>A0A074JD00_9RHOB</name>
<protein>
    <submittedName>
        <fullName evidence="1">Uncharacterized protein</fullName>
    </submittedName>
</protein>
<reference evidence="1 2" key="1">
    <citation type="submission" date="2013-07" db="EMBL/GenBank/DDBJ databases">
        <title>Thioclava pacifica DSM 10166 Genome Sequencing.</title>
        <authorList>
            <person name="Lai Q."/>
            <person name="Shao Z."/>
        </authorList>
    </citation>
    <scope>NUCLEOTIDE SEQUENCE [LARGE SCALE GENOMIC DNA]</scope>
    <source>
        <strain evidence="1 2">DSM 10166</strain>
    </source>
</reference>
<keyword evidence="2" id="KW-1185">Reference proteome</keyword>
<dbReference type="InterPro" id="IPR045514">
    <property type="entry name" value="DUF6478"/>
</dbReference>
<dbReference type="eggNOG" id="ENOG502Z8P0">
    <property type="taxonomic scope" value="Bacteria"/>
</dbReference>
<dbReference type="EMBL" id="AUND01000012">
    <property type="protein sequence ID" value="KEO54409.1"/>
    <property type="molecule type" value="Genomic_DNA"/>
</dbReference>
<organism evidence="1 2">
    <name type="scientific">Thioclava pacifica DSM 10166</name>
    <dbReference type="NCBI Taxonomy" id="1353537"/>
    <lineage>
        <taxon>Bacteria</taxon>
        <taxon>Pseudomonadati</taxon>
        <taxon>Pseudomonadota</taxon>
        <taxon>Alphaproteobacteria</taxon>
        <taxon>Rhodobacterales</taxon>
        <taxon>Paracoccaceae</taxon>
        <taxon>Thioclava</taxon>
    </lineage>
</organism>
<dbReference type="AlphaFoldDB" id="A0A074JD00"/>
<dbReference type="STRING" id="1353537.TP2_05645"/>
<gene>
    <name evidence="1" type="ORF">TP2_05645</name>
</gene>
<dbReference type="OrthoDB" id="7827015at2"/>